<feature type="domain" description="HAMP" evidence="2">
    <location>
        <begin position="207"/>
        <end position="260"/>
    </location>
</feature>
<dbReference type="GO" id="GO:0016020">
    <property type="term" value="C:membrane"/>
    <property type="evidence" value="ECO:0007669"/>
    <property type="project" value="InterPro"/>
</dbReference>
<dbReference type="GO" id="GO:0007165">
    <property type="term" value="P:signal transduction"/>
    <property type="evidence" value="ECO:0007669"/>
    <property type="project" value="InterPro"/>
</dbReference>
<reference evidence="3 4" key="1">
    <citation type="journal article" date="2016" name="Int. J. Syst. Evol. Microbiol.">
        <title>Chitinibacter fontanus sp. nov., isolated from a spring.</title>
        <authorList>
            <person name="Sheu S.Y."/>
            <person name="Li Y.S."/>
            <person name="Young C.C."/>
            <person name="Chen W.M."/>
        </authorList>
    </citation>
    <scope>NUCLEOTIDE SEQUENCE [LARGE SCALE GENOMIC DNA]</scope>
    <source>
        <strain evidence="3 4">STM-7</strain>
    </source>
</reference>
<dbReference type="InterPro" id="IPR003660">
    <property type="entry name" value="HAMP_dom"/>
</dbReference>
<dbReference type="PANTHER" id="PTHR32089">
    <property type="entry name" value="METHYL-ACCEPTING CHEMOTAXIS PROTEIN MCPB"/>
    <property type="match status" value="1"/>
</dbReference>
<gene>
    <name evidence="3" type="ORF">HZU75_08515</name>
</gene>
<dbReference type="RefSeq" id="WP_180305680.1">
    <property type="nucleotide sequence ID" value="NZ_CP058952.1"/>
</dbReference>
<evidence type="ECO:0000256" key="1">
    <source>
        <dbReference type="SAM" id="Phobius"/>
    </source>
</evidence>
<proteinExistence type="predicted"/>
<name>A0A7D5ZGM8_9NEIS</name>
<evidence type="ECO:0000313" key="4">
    <source>
        <dbReference type="Proteomes" id="UP000510822"/>
    </source>
</evidence>
<dbReference type="InterPro" id="IPR024478">
    <property type="entry name" value="HlyB_4HB_MCP"/>
</dbReference>
<keyword evidence="4" id="KW-1185">Reference proteome</keyword>
<dbReference type="PANTHER" id="PTHR32089:SF112">
    <property type="entry name" value="LYSOZYME-LIKE PROTEIN-RELATED"/>
    <property type="match status" value="1"/>
</dbReference>
<keyword evidence="1" id="KW-1133">Transmembrane helix</keyword>
<keyword evidence="1" id="KW-0472">Membrane</keyword>
<dbReference type="PROSITE" id="PS50885">
    <property type="entry name" value="HAMP"/>
    <property type="match status" value="1"/>
</dbReference>
<protein>
    <submittedName>
        <fullName evidence="3">MCP four helix bundle domain-containing protein</fullName>
    </submittedName>
</protein>
<organism evidence="3 4">
    <name type="scientific">Chitinibacter fontanus</name>
    <dbReference type="NCBI Taxonomy" id="1737446"/>
    <lineage>
        <taxon>Bacteria</taxon>
        <taxon>Pseudomonadati</taxon>
        <taxon>Pseudomonadota</taxon>
        <taxon>Betaproteobacteria</taxon>
        <taxon>Neisseriales</taxon>
        <taxon>Chitinibacteraceae</taxon>
        <taxon>Chitinibacter</taxon>
    </lineage>
</organism>
<dbReference type="KEGG" id="cfon:HZU75_08515"/>
<evidence type="ECO:0000259" key="2">
    <source>
        <dbReference type="PROSITE" id="PS50885"/>
    </source>
</evidence>
<evidence type="ECO:0000313" key="3">
    <source>
        <dbReference type="EMBL" id="QLI81569.1"/>
    </source>
</evidence>
<dbReference type="AlphaFoldDB" id="A0A7D5ZGM8"/>
<dbReference type="Proteomes" id="UP000510822">
    <property type="component" value="Chromosome"/>
</dbReference>
<feature type="transmembrane region" description="Helical" evidence="1">
    <location>
        <begin position="182"/>
        <end position="206"/>
    </location>
</feature>
<keyword evidence="1" id="KW-0812">Transmembrane</keyword>
<dbReference type="Pfam" id="PF12729">
    <property type="entry name" value="4HB_MCP_1"/>
    <property type="match status" value="1"/>
</dbReference>
<sequence length="303" mass="32618">MKISQKLMALIALAALAIVLLTAVNYSKFQDVQMRSQEISDDAVPSVVLIGEISLGFATARRDVLGHIIETDTEKMKVIEAQLNEEITQVHTKIDAYRKYAGSDAGKQNIAELEKQLATWESSIKEVIHLSNGGSQDAAQEVVRNKVTPIAMKVFEQLNIATKRNLEGTDAAKAAINNSISAAISISVGLGIALIIAIIVIGLFIARSITNPLNEMRSFVVQLGNDYDFTRRLRIQNRDEIGESLTALNGLIDTLQNSLKQLSRIGRDVTGTATGLSTASHQLSATSQDVSSAASSMAAGLKK</sequence>
<dbReference type="EMBL" id="CP058952">
    <property type="protein sequence ID" value="QLI81569.1"/>
    <property type="molecule type" value="Genomic_DNA"/>
</dbReference>
<dbReference type="Gene3D" id="6.10.340.10">
    <property type="match status" value="1"/>
</dbReference>
<accession>A0A7D5ZGM8</accession>